<dbReference type="EMBL" id="CP001013">
    <property type="protein sequence ID" value="ACB32544.1"/>
    <property type="molecule type" value="Genomic_DNA"/>
</dbReference>
<protein>
    <submittedName>
        <fullName evidence="2">Tail Collar domain protein</fullName>
    </submittedName>
</protein>
<dbReference type="Proteomes" id="UP000001693">
    <property type="component" value="Chromosome"/>
</dbReference>
<evidence type="ECO:0000313" key="3">
    <source>
        <dbReference type="Proteomes" id="UP000001693"/>
    </source>
</evidence>
<dbReference type="AlphaFoldDB" id="B1Y7U6"/>
<dbReference type="InterPro" id="IPR037053">
    <property type="entry name" value="Phage_tail_collar_dom_sf"/>
</dbReference>
<keyword evidence="3" id="KW-1185">Reference proteome</keyword>
<accession>B1Y7U6</accession>
<dbReference type="InterPro" id="IPR011083">
    <property type="entry name" value="Phage_tail_collar_dom"/>
</dbReference>
<organism evidence="2 3">
    <name type="scientific">Leptothrix cholodnii (strain ATCC 51168 / LMG 8142 / SP-6)</name>
    <name type="common">Leptothrix discophora (strain SP-6)</name>
    <dbReference type="NCBI Taxonomy" id="395495"/>
    <lineage>
        <taxon>Bacteria</taxon>
        <taxon>Pseudomonadati</taxon>
        <taxon>Pseudomonadota</taxon>
        <taxon>Betaproteobacteria</taxon>
        <taxon>Burkholderiales</taxon>
        <taxon>Sphaerotilaceae</taxon>
        <taxon>Leptothrix</taxon>
    </lineage>
</organism>
<name>B1Y7U6_LEPCP</name>
<dbReference type="HOGENOM" id="CLU_170308_0_0_4"/>
<evidence type="ECO:0000313" key="2">
    <source>
        <dbReference type="EMBL" id="ACB32544.1"/>
    </source>
</evidence>
<dbReference type="Gene3D" id="3.90.1340.10">
    <property type="entry name" value="Phage tail collar domain"/>
    <property type="match status" value="1"/>
</dbReference>
<dbReference type="STRING" id="395495.Lcho_0269"/>
<evidence type="ECO:0000259" key="1">
    <source>
        <dbReference type="Pfam" id="PF07484"/>
    </source>
</evidence>
<proteinExistence type="predicted"/>
<dbReference type="OrthoDB" id="9810174at2"/>
<reference evidence="2 3" key="1">
    <citation type="submission" date="2008-03" db="EMBL/GenBank/DDBJ databases">
        <title>Complete sequence of Leptothrix cholodnii SP-6.</title>
        <authorList>
            <consortium name="US DOE Joint Genome Institute"/>
            <person name="Copeland A."/>
            <person name="Lucas S."/>
            <person name="Lapidus A."/>
            <person name="Glavina del Rio T."/>
            <person name="Dalin E."/>
            <person name="Tice H."/>
            <person name="Bruce D."/>
            <person name="Goodwin L."/>
            <person name="Pitluck S."/>
            <person name="Chertkov O."/>
            <person name="Brettin T."/>
            <person name="Detter J.C."/>
            <person name="Han C."/>
            <person name="Kuske C.R."/>
            <person name="Schmutz J."/>
            <person name="Larimer F."/>
            <person name="Land M."/>
            <person name="Hauser L."/>
            <person name="Kyrpides N."/>
            <person name="Lykidis A."/>
            <person name="Emerson D."/>
            <person name="Richardson P."/>
        </authorList>
    </citation>
    <scope>NUCLEOTIDE SEQUENCE [LARGE SCALE GENOMIC DNA]</scope>
    <source>
        <strain evidence="3">ATCC 51168 / LMG 8142 / SP-6</strain>
    </source>
</reference>
<sequence>MDPILGMIALFSFPFQMEGWAPCDGRLLPIMQYQALYSLMGTTYGGDGQSTFGIPKMAAPAQGMSYQIALNGVYPQRA</sequence>
<dbReference type="Pfam" id="PF07484">
    <property type="entry name" value="Collar"/>
    <property type="match status" value="1"/>
</dbReference>
<dbReference type="RefSeq" id="WP_012345306.1">
    <property type="nucleotide sequence ID" value="NC_010524.1"/>
</dbReference>
<dbReference type="SUPFAM" id="SSF88874">
    <property type="entry name" value="Receptor-binding domain of short tail fibre protein gp12"/>
    <property type="match status" value="1"/>
</dbReference>
<dbReference type="eggNOG" id="COG4675">
    <property type="taxonomic scope" value="Bacteria"/>
</dbReference>
<dbReference type="KEGG" id="lch:Lcho_0269"/>
<gene>
    <name evidence="2" type="ordered locus">Lcho_0269</name>
</gene>
<feature type="domain" description="Phage tail collar" evidence="1">
    <location>
        <begin position="6"/>
        <end position="57"/>
    </location>
</feature>